<proteinExistence type="predicted"/>
<protein>
    <submittedName>
        <fullName evidence="1">Uncharacterized protein</fullName>
    </submittedName>
</protein>
<evidence type="ECO:0000313" key="1">
    <source>
        <dbReference type="EMBL" id="KAJ8646352.1"/>
    </source>
</evidence>
<dbReference type="EMBL" id="CM056810">
    <property type="protein sequence ID" value="KAJ8646352.1"/>
    <property type="molecule type" value="Genomic_DNA"/>
</dbReference>
<name>A0ACC2MMH3_PERAE</name>
<accession>A0ACC2MMH3</accession>
<evidence type="ECO:0000313" key="2">
    <source>
        <dbReference type="Proteomes" id="UP001234297"/>
    </source>
</evidence>
<keyword evidence="2" id="KW-1185">Reference proteome</keyword>
<comment type="caution">
    <text evidence="1">The sequence shown here is derived from an EMBL/GenBank/DDBJ whole genome shotgun (WGS) entry which is preliminary data.</text>
</comment>
<sequence>MGNGPQISLQLSTRDHMMEEVKLMGALPSLYSCRVEWALTLKGIKYEYIEEDLLNKSSLLLKHNPIHKKVPVMLHGGKSIAESLIILEYMEETWKQNPLLPQDPLEKANARFWAKFADEKVAFPMWTAFLLKGQEQEKAMETPLQALKSLDEDLKGKKFFGGKSIGLVDLVVGWIPHWVPVIEKVLGLKLLGADSFPSLYAWTERFLNVPFIREKLPPSDRFPYCCMVENPSQNCLSFSNASMRHGRKILSCLKIRARELRLDLGLNSQRRSVGLTLGLLSTQKEKREREKAVKSALEAMKTLDEELKGKEFFGGERVGFVDLVVGWIPYGVPVLEEAGGFKLLDADAFPFLHAWGERILNVPFIKEKLPPSDRMLAYAANIQLKASPTHQPQDPYERANARFWVKFTEEKCGLSIRTAFYSAGEEREKALKSALEEMKILEEELKGKEFFGGERVGFLDLVVGWIPYFLPVLEEVGGFKLLDADAFPFLHAWSEISQRSLN</sequence>
<gene>
    <name evidence="1" type="ORF">MRB53_008100</name>
</gene>
<reference evidence="1 2" key="1">
    <citation type="journal article" date="2022" name="Hortic Res">
        <title>A haplotype resolved chromosomal level avocado genome allows analysis of novel avocado genes.</title>
        <authorList>
            <person name="Nath O."/>
            <person name="Fletcher S.J."/>
            <person name="Hayward A."/>
            <person name="Shaw L.M."/>
            <person name="Masouleh A.K."/>
            <person name="Furtado A."/>
            <person name="Henry R.J."/>
            <person name="Mitter N."/>
        </authorList>
    </citation>
    <scope>NUCLEOTIDE SEQUENCE [LARGE SCALE GENOMIC DNA]</scope>
    <source>
        <strain evidence="2">cv. Hass</strain>
    </source>
</reference>
<organism evidence="1 2">
    <name type="scientific">Persea americana</name>
    <name type="common">Avocado</name>
    <dbReference type="NCBI Taxonomy" id="3435"/>
    <lineage>
        <taxon>Eukaryota</taxon>
        <taxon>Viridiplantae</taxon>
        <taxon>Streptophyta</taxon>
        <taxon>Embryophyta</taxon>
        <taxon>Tracheophyta</taxon>
        <taxon>Spermatophyta</taxon>
        <taxon>Magnoliopsida</taxon>
        <taxon>Magnoliidae</taxon>
        <taxon>Laurales</taxon>
        <taxon>Lauraceae</taxon>
        <taxon>Persea</taxon>
    </lineage>
</organism>
<dbReference type="Proteomes" id="UP001234297">
    <property type="component" value="Chromosome 2"/>
</dbReference>